<organism evidence="2 3">
    <name type="scientific">Xenoophorus captivus</name>
    <dbReference type="NCBI Taxonomy" id="1517983"/>
    <lineage>
        <taxon>Eukaryota</taxon>
        <taxon>Metazoa</taxon>
        <taxon>Chordata</taxon>
        <taxon>Craniata</taxon>
        <taxon>Vertebrata</taxon>
        <taxon>Euteleostomi</taxon>
        <taxon>Actinopterygii</taxon>
        <taxon>Neopterygii</taxon>
        <taxon>Teleostei</taxon>
        <taxon>Neoteleostei</taxon>
        <taxon>Acanthomorphata</taxon>
        <taxon>Ovalentaria</taxon>
        <taxon>Atherinomorphae</taxon>
        <taxon>Cyprinodontiformes</taxon>
        <taxon>Goodeidae</taxon>
        <taxon>Xenoophorus</taxon>
    </lineage>
</organism>
<reference evidence="2 3" key="1">
    <citation type="submission" date="2021-06" db="EMBL/GenBank/DDBJ databases">
        <authorList>
            <person name="Palmer J.M."/>
        </authorList>
    </citation>
    <scope>NUCLEOTIDE SEQUENCE [LARGE SCALE GENOMIC DNA]</scope>
    <source>
        <strain evidence="2 3">XC_2019</strain>
        <tissue evidence="2">Muscle</tissue>
    </source>
</reference>
<name>A0ABV0QKE7_9TELE</name>
<proteinExistence type="predicted"/>
<protein>
    <recommendedName>
        <fullName evidence="4">Laminin G domain-containing protein</fullName>
    </recommendedName>
</protein>
<dbReference type="Gene3D" id="2.60.120.200">
    <property type="match status" value="1"/>
</dbReference>
<evidence type="ECO:0000313" key="3">
    <source>
        <dbReference type="Proteomes" id="UP001434883"/>
    </source>
</evidence>
<dbReference type="Proteomes" id="UP001434883">
    <property type="component" value="Unassembled WGS sequence"/>
</dbReference>
<accession>A0ABV0QKE7</accession>
<sequence length="136" mass="14717">LFDEKWHQLRLLVTEEDVTLYVDDLEMETRPLEPSVGIFINGKTQVGKYVNKETTVPFEIQKLRIYCDPEQNTRETACEIPGVCSNSADYIEPTQEPCVCPPGPPGPPGTTGEKGSTGIPGQPGPAGADGKPVSTT</sequence>
<feature type="region of interest" description="Disordered" evidence="1">
    <location>
        <begin position="96"/>
        <end position="136"/>
    </location>
</feature>
<dbReference type="InterPro" id="IPR013320">
    <property type="entry name" value="ConA-like_dom_sf"/>
</dbReference>
<keyword evidence="3" id="KW-1185">Reference proteome</keyword>
<feature type="non-terminal residue" evidence="2">
    <location>
        <position position="1"/>
    </location>
</feature>
<evidence type="ECO:0008006" key="4">
    <source>
        <dbReference type="Google" id="ProtNLM"/>
    </source>
</evidence>
<dbReference type="EMBL" id="JAHRIN010012771">
    <property type="protein sequence ID" value="MEQ2195913.1"/>
    <property type="molecule type" value="Genomic_DNA"/>
</dbReference>
<gene>
    <name evidence="2" type="ORF">XENOCAPTIV_020276</name>
</gene>
<evidence type="ECO:0000256" key="1">
    <source>
        <dbReference type="SAM" id="MobiDB-lite"/>
    </source>
</evidence>
<comment type="caution">
    <text evidence="2">The sequence shown here is derived from an EMBL/GenBank/DDBJ whole genome shotgun (WGS) entry which is preliminary data.</text>
</comment>
<evidence type="ECO:0000313" key="2">
    <source>
        <dbReference type="EMBL" id="MEQ2195913.1"/>
    </source>
</evidence>
<feature type="compositionally biased region" description="Pro residues" evidence="1">
    <location>
        <begin position="99"/>
        <end position="108"/>
    </location>
</feature>
<dbReference type="SUPFAM" id="SSF49899">
    <property type="entry name" value="Concanavalin A-like lectins/glucanases"/>
    <property type="match status" value="1"/>
</dbReference>